<dbReference type="STRING" id="1792845.BC343_30320"/>
<reference evidence="2 3" key="1">
    <citation type="submission" date="2016-07" db="EMBL/GenBank/DDBJ databases">
        <title>Genomic analysis of zinc-resistant bacterium Mucilaginibacter pedocola TBZ30.</title>
        <authorList>
            <person name="Huang J."/>
            <person name="Tang J."/>
        </authorList>
    </citation>
    <scope>NUCLEOTIDE SEQUENCE [LARGE SCALE GENOMIC DNA]</scope>
    <source>
        <strain evidence="2 3">TBZ30</strain>
    </source>
</reference>
<evidence type="ECO:0000259" key="1">
    <source>
        <dbReference type="Pfam" id="PF00656"/>
    </source>
</evidence>
<keyword evidence="3" id="KW-1185">Reference proteome</keyword>
<sequence length="309" mass="33475">MNLLPGANNIRAVALNSQRTESEPDEILVNYNSGAQANTPPVLNNGATGPVATVDKDATMHLVVVGINAYKNPKMSLNYALADATAFKNEAEKDAKTITTNLKTYFVTDAQADKNGITAAFAEVQKNAKPQDVFVFYYAGHGVISDKNKEFYLVPTDVTDLQNVDEALAQSGIPSKMLQRYAIDIPAQKQVFILDACQSAGAFQQLMANDGDRQKNLAVVARSTGTHWIAASGSQQFAQEFGQLGHGAFTYVLLKAMQGEAASNKMITVNGLKNYLQTQVPDLMKKYNGAPQYPATYGYGSDFPVQLMK</sequence>
<dbReference type="OrthoDB" id="1491023at2"/>
<proteinExistence type="predicted"/>
<name>A0A1S9PBN2_9SPHI</name>
<protein>
    <recommendedName>
        <fullName evidence="1">Peptidase C14 caspase domain-containing protein</fullName>
    </recommendedName>
</protein>
<evidence type="ECO:0000313" key="3">
    <source>
        <dbReference type="Proteomes" id="UP000189739"/>
    </source>
</evidence>
<dbReference type="GO" id="GO:0006508">
    <property type="term" value="P:proteolysis"/>
    <property type="evidence" value="ECO:0007669"/>
    <property type="project" value="InterPro"/>
</dbReference>
<dbReference type="Proteomes" id="UP000189739">
    <property type="component" value="Unassembled WGS sequence"/>
</dbReference>
<organism evidence="2 3">
    <name type="scientific">Mucilaginibacter pedocola</name>
    <dbReference type="NCBI Taxonomy" id="1792845"/>
    <lineage>
        <taxon>Bacteria</taxon>
        <taxon>Pseudomonadati</taxon>
        <taxon>Bacteroidota</taxon>
        <taxon>Sphingobacteriia</taxon>
        <taxon>Sphingobacteriales</taxon>
        <taxon>Sphingobacteriaceae</taxon>
        <taxon>Mucilaginibacter</taxon>
    </lineage>
</organism>
<feature type="domain" description="Peptidase C14 caspase" evidence="1">
    <location>
        <begin position="63"/>
        <end position="278"/>
    </location>
</feature>
<dbReference type="GO" id="GO:0004197">
    <property type="term" value="F:cysteine-type endopeptidase activity"/>
    <property type="evidence" value="ECO:0007669"/>
    <property type="project" value="InterPro"/>
</dbReference>
<dbReference type="InterPro" id="IPR011600">
    <property type="entry name" value="Pept_C14_caspase"/>
</dbReference>
<dbReference type="Gene3D" id="3.40.50.1460">
    <property type="match status" value="1"/>
</dbReference>
<dbReference type="SUPFAM" id="SSF52129">
    <property type="entry name" value="Caspase-like"/>
    <property type="match status" value="1"/>
</dbReference>
<dbReference type="EMBL" id="MBTF01000029">
    <property type="protein sequence ID" value="OOQ58393.1"/>
    <property type="molecule type" value="Genomic_DNA"/>
</dbReference>
<dbReference type="Pfam" id="PF00656">
    <property type="entry name" value="Peptidase_C14"/>
    <property type="match status" value="1"/>
</dbReference>
<gene>
    <name evidence="2" type="ORF">BC343_30320</name>
</gene>
<evidence type="ECO:0000313" key="2">
    <source>
        <dbReference type="EMBL" id="OOQ58393.1"/>
    </source>
</evidence>
<dbReference type="AlphaFoldDB" id="A0A1S9PBN2"/>
<accession>A0A1S9PBN2</accession>
<dbReference type="InterPro" id="IPR029030">
    <property type="entry name" value="Caspase-like_dom_sf"/>
</dbReference>
<comment type="caution">
    <text evidence="2">The sequence shown here is derived from an EMBL/GenBank/DDBJ whole genome shotgun (WGS) entry which is preliminary data.</text>
</comment>